<name>A0A250J6C8_9BACT</name>
<evidence type="ECO:0000256" key="1">
    <source>
        <dbReference type="SAM" id="MobiDB-lite"/>
    </source>
</evidence>
<dbReference type="AlphaFoldDB" id="A0A250J6C8"/>
<dbReference type="RefSeq" id="WP_095987076.1">
    <property type="nucleotide sequence ID" value="NZ_CP022098.1"/>
</dbReference>
<protein>
    <recommendedName>
        <fullName evidence="5">Lipoprotein</fullName>
    </recommendedName>
</protein>
<feature type="compositionally biased region" description="Low complexity" evidence="1">
    <location>
        <begin position="29"/>
        <end position="54"/>
    </location>
</feature>
<evidence type="ECO:0000313" key="3">
    <source>
        <dbReference type="EMBL" id="ATB38981.1"/>
    </source>
</evidence>
<gene>
    <name evidence="3" type="ORF">CYFUS_004420</name>
</gene>
<sequence length="115" mass="11832">MKSIFAGMSMLMLGAALAVGCGGPEVSQEETQTPAPTQTSASGNPTTTSEEPSPWTDGQTGAGKVGEAAACCYVKCSKWHGPFPNVAYGNCTNYGRYYCGQAGGGAFSDAKWDDC</sequence>
<evidence type="ECO:0000256" key="2">
    <source>
        <dbReference type="SAM" id="SignalP"/>
    </source>
</evidence>
<organism evidence="3 4">
    <name type="scientific">Cystobacter fuscus</name>
    <dbReference type="NCBI Taxonomy" id="43"/>
    <lineage>
        <taxon>Bacteria</taxon>
        <taxon>Pseudomonadati</taxon>
        <taxon>Myxococcota</taxon>
        <taxon>Myxococcia</taxon>
        <taxon>Myxococcales</taxon>
        <taxon>Cystobacterineae</taxon>
        <taxon>Archangiaceae</taxon>
        <taxon>Cystobacter</taxon>
    </lineage>
</organism>
<dbReference type="EMBL" id="CP022098">
    <property type="protein sequence ID" value="ATB38981.1"/>
    <property type="molecule type" value="Genomic_DNA"/>
</dbReference>
<feature type="region of interest" description="Disordered" evidence="1">
    <location>
        <begin position="23"/>
        <end position="63"/>
    </location>
</feature>
<evidence type="ECO:0000313" key="4">
    <source>
        <dbReference type="Proteomes" id="UP000217257"/>
    </source>
</evidence>
<keyword evidence="2" id="KW-0732">Signal</keyword>
<dbReference type="Proteomes" id="UP000217257">
    <property type="component" value="Chromosome"/>
</dbReference>
<evidence type="ECO:0008006" key="5">
    <source>
        <dbReference type="Google" id="ProtNLM"/>
    </source>
</evidence>
<feature type="signal peptide" evidence="2">
    <location>
        <begin position="1"/>
        <end position="18"/>
    </location>
</feature>
<proteinExistence type="predicted"/>
<dbReference type="KEGG" id="cfus:CYFUS_004420"/>
<reference evidence="3 4" key="1">
    <citation type="submission" date="2017-06" db="EMBL/GenBank/DDBJ databases">
        <title>Sequencing and comparative analysis of myxobacterial genomes.</title>
        <authorList>
            <person name="Rupp O."/>
            <person name="Goesmann A."/>
            <person name="Sogaard-Andersen L."/>
        </authorList>
    </citation>
    <scope>NUCLEOTIDE SEQUENCE [LARGE SCALE GENOMIC DNA]</scope>
    <source>
        <strain evidence="3 4">DSM 52655</strain>
    </source>
</reference>
<dbReference type="PROSITE" id="PS51257">
    <property type="entry name" value="PROKAR_LIPOPROTEIN"/>
    <property type="match status" value="1"/>
</dbReference>
<feature type="chain" id="PRO_5013304281" description="Lipoprotein" evidence="2">
    <location>
        <begin position="19"/>
        <end position="115"/>
    </location>
</feature>
<accession>A0A250J6C8</accession>